<evidence type="ECO:0008006" key="4">
    <source>
        <dbReference type="Google" id="ProtNLM"/>
    </source>
</evidence>
<comment type="caution">
    <text evidence="2">The sequence shown here is derived from an EMBL/GenBank/DDBJ whole genome shotgun (WGS) entry which is preliminary data.</text>
</comment>
<evidence type="ECO:0000256" key="1">
    <source>
        <dbReference type="SAM" id="Phobius"/>
    </source>
</evidence>
<accession>S0GRW5</accession>
<feature type="transmembrane region" description="Helical" evidence="1">
    <location>
        <begin position="232"/>
        <end position="250"/>
    </location>
</feature>
<evidence type="ECO:0000313" key="2">
    <source>
        <dbReference type="EMBL" id="EOS17805.1"/>
    </source>
</evidence>
<feature type="transmembrane region" description="Helical" evidence="1">
    <location>
        <begin position="7"/>
        <end position="24"/>
    </location>
</feature>
<feature type="transmembrane region" description="Helical" evidence="1">
    <location>
        <begin position="162"/>
        <end position="181"/>
    </location>
</feature>
<keyword evidence="1" id="KW-0812">Transmembrane</keyword>
<sequence>MSKKNIILFLISIFCFLLFGYFLQETLQYALFWREQQQLFLFDKSYIAEILCRPSGLVVLSSSFLVQFFYSPVLAVLLTLALLVLISLFVWLAVRKMEVSSLIYPLCLLPALFLVLSLYDSCCHYETVTAYLFSVFSLFVYSRLGCLGWQSRLVVGNFFVTVLSYAAGSVAILFSVSIFLYDIWVKRNHASCSLFYPLLSLFIGYVAVRKGMVGTYMYVYSPLCYYEMGESMPFIHYLSWLMLPLCLLAARIFRSVSDGHRLLLAMTSLVLFVSALFFFRNKYREICNPDLHDSYRYEYLAVNEQWGKLVEVASANLHTGTALNYLNLALAQQGVLAEHLFRYPQYGPNSLIFIPKDKTPDVKLARILFAMGNMAAAQNVAFNACFTTGGYNPSMLKMILQIDLMRGAYPVAQKYIGLLEKSFRYSRWASAQRKFLSDDQAVEADLLLGTGRRDFPREEAFVLTGPPLDDLYRTLEANPADRIALQYALAYLLLSKDIDRIGPFVWQYHGSSALPVLPLPVQEALLFCQDYYRAMDDDYAHRHGLSERRQLALQLLTDDFLHRHGVSGETTARFSAFKAAYGKARQNPEALSAYKNTFWYYLLFIRIDA</sequence>
<proteinExistence type="predicted"/>
<keyword evidence="3" id="KW-1185">Reference proteome</keyword>
<reference evidence="2 3" key="1">
    <citation type="submission" date="2013-04" db="EMBL/GenBank/DDBJ databases">
        <title>The Genome Sequence of Parabacteroides goldsteinii dnLKV18.</title>
        <authorList>
            <consortium name="The Broad Institute Genomics Platform"/>
            <consortium name="The Broad Institute Genome Sequencing Center for Infectious Disease"/>
            <person name="Earl A."/>
            <person name="Xavier R."/>
            <person name="Kuhn K."/>
            <person name="Stappenbeck T."/>
            <person name="Walker B."/>
            <person name="Young S."/>
            <person name="Zeng Q."/>
            <person name="Gargeya S."/>
            <person name="Fitzgerald M."/>
            <person name="Haas B."/>
            <person name="Abouelleil A."/>
            <person name="Allen A.W."/>
            <person name="Alvarado L."/>
            <person name="Arachchi H.M."/>
            <person name="Berlin A.M."/>
            <person name="Chapman S.B."/>
            <person name="Gainer-Dewar J."/>
            <person name="Goldberg J."/>
            <person name="Griggs A."/>
            <person name="Gujja S."/>
            <person name="Hansen M."/>
            <person name="Howarth C."/>
            <person name="Imamovic A."/>
            <person name="Ireland A."/>
            <person name="Larimer J."/>
            <person name="McCowan C."/>
            <person name="Murphy C."/>
            <person name="Pearson M."/>
            <person name="Poon T.W."/>
            <person name="Priest M."/>
            <person name="Roberts A."/>
            <person name="Saif S."/>
            <person name="Shea T."/>
            <person name="Sisk P."/>
            <person name="Sykes S."/>
            <person name="Wortman J."/>
            <person name="Nusbaum C."/>
            <person name="Birren B."/>
        </authorList>
    </citation>
    <scope>NUCLEOTIDE SEQUENCE [LARGE SCALE GENOMIC DNA]</scope>
    <source>
        <strain evidence="3">dnLKV18</strain>
    </source>
</reference>
<dbReference type="PATRIC" id="fig|1235789.3.peg.2809"/>
<feature type="transmembrane region" description="Helical" evidence="1">
    <location>
        <begin position="99"/>
        <end position="119"/>
    </location>
</feature>
<dbReference type="RefSeq" id="WP_010802038.1">
    <property type="nucleotide sequence ID" value="NZ_KE159519.1"/>
</dbReference>
<organism evidence="2 3">
    <name type="scientific">Parabacteroides goldsteinii dnLKV18</name>
    <dbReference type="NCBI Taxonomy" id="1235789"/>
    <lineage>
        <taxon>Bacteria</taxon>
        <taxon>Pseudomonadati</taxon>
        <taxon>Bacteroidota</taxon>
        <taxon>Bacteroidia</taxon>
        <taxon>Bacteroidales</taxon>
        <taxon>Tannerellaceae</taxon>
        <taxon>Parabacteroides</taxon>
    </lineage>
</organism>
<feature type="transmembrane region" description="Helical" evidence="1">
    <location>
        <begin position="73"/>
        <end position="93"/>
    </location>
</feature>
<keyword evidence="1" id="KW-0472">Membrane</keyword>
<feature type="transmembrane region" description="Helical" evidence="1">
    <location>
        <begin position="131"/>
        <end position="150"/>
    </location>
</feature>
<dbReference type="Pfam" id="PF19529">
    <property type="entry name" value="DUF6057"/>
    <property type="match status" value="1"/>
</dbReference>
<dbReference type="AlphaFoldDB" id="S0GRW5"/>
<feature type="transmembrane region" description="Helical" evidence="1">
    <location>
        <begin position="262"/>
        <end position="279"/>
    </location>
</feature>
<dbReference type="HOGENOM" id="CLU_033046_1_0_10"/>
<feature type="transmembrane region" description="Helical" evidence="1">
    <location>
        <begin position="193"/>
        <end position="212"/>
    </location>
</feature>
<evidence type="ECO:0000313" key="3">
    <source>
        <dbReference type="Proteomes" id="UP000014140"/>
    </source>
</evidence>
<gene>
    <name evidence="2" type="ORF">C803_02819</name>
</gene>
<protein>
    <recommendedName>
        <fullName evidence="4">Transmembrane protein</fullName>
    </recommendedName>
</protein>
<dbReference type="Proteomes" id="UP000014140">
    <property type="component" value="Unassembled WGS sequence"/>
</dbReference>
<keyword evidence="1" id="KW-1133">Transmembrane helix</keyword>
<dbReference type="EMBL" id="ASSQ01000013">
    <property type="protein sequence ID" value="EOS17805.1"/>
    <property type="molecule type" value="Genomic_DNA"/>
</dbReference>
<dbReference type="InterPro" id="IPR045692">
    <property type="entry name" value="DUF6057"/>
</dbReference>
<name>S0GRW5_9BACT</name>